<organism evidence="1 2">
    <name type="scientific">Paenibacillus agri</name>
    <dbReference type="NCBI Taxonomy" id="2744309"/>
    <lineage>
        <taxon>Bacteria</taxon>
        <taxon>Bacillati</taxon>
        <taxon>Bacillota</taxon>
        <taxon>Bacilli</taxon>
        <taxon>Bacillales</taxon>
        <taxon>Paenibacillaceae</taxon>
        <taxon>Paenibacillus</taxon>
    </lineage>
</organism>
<keyword evidence="2" id="KW-1185">Reference proteome</keyword>
<sequence>MRDFVFIIGPCGVGKTTLAKQLFTHYKSVYIEQNMIPEFLTLDGETEITGAFEEETCWSNTVALLKNFNTLGYKNIIGLDFDDLRTKDIPEVFKGFNYITLKLVCSDYEQNLNQMVNRETGGLVDVELLENMYLKILTRPLLINEFEIDINDKTPQQVMLEAVELIDHATTLSDYEYIKPQQELFYSWIFSKGLR</sequence>
<accession>A0A850F352</accession>
<evidence type="ECO:0008006" key="3">
    <source>
        <dbReference type="Google" id="ProtNLM"/>
    </source>
</evidence>
<dbReference type="InterPro" id="IPR027417">
    <property type="entry name" value="P-loop_NTPase"/>
</dbReference>
<reference evidence="1" key="1">
    <citation type="submission" date="2020-06" db="EMBL/GenBank/DDBJ databases">
        <title>Paenibacillus sp. nov., isolated from soil.</title>
        <authorList>
            <person name="Seo Y.L."/>
        </authorList>
    </citation>
    <scope>NUCLEOTIDE SEQUENCE [LARGE SCALE GENOMIC DNA]</scope>
    <source>
        <strain evidence="1">JW14</strain>
    </source>
</reference>
<proteinExistence type="predicted"/>
<dbReference type="RefSeq" id="WP_175374748.1">
    <property type="nucleotide sequence ID" value="NZ_JABWCS010000221.1"/>
</dbReference>
<dbReference type="Proteomes" id="UP000564806">
    <property type="component" value="Unassembled WGS sequence"/>
</dbReference>
<evidence type="ECO:0000313" key="2">
    <source>
        <dbReference type="Proteomes" id="UP000564806"/>
    </source>
</evidence>
<dbReference type="Gene3D" id="3.40.50.300">
    <property type="entry name" value="P-loop containing nucleotide triphosphate hydrolases"/>
    <property type="match status" value="1"/>
</dbReference>
<comment type="caution">
    <text evidence="1">The sequence shown here is derived from an EMBL/GenBank/DDBJ whole genome shotgun (WGS) entry which is preliminary data.</text>
</comment>
<protein>
    <recommendedName>
        <fullName evidence="3">AAA family ATPase</fullName>
    </recommendedName>
</protein>
<evidence type="ECO:0000313" key="1">
    <source>
        <dbReference type="EMBL" id="NUU64441.1"/>
    </source>
</evidence>
<dbReference type="SUPFAM" id="SSF52540">
    <property type="entry name" value="P-loop containing nucleoside triphosphate hydrolases"/>
    <property type="match status" value="1"/>
</dbReference>
<gene>
    <name evidence="1" type="ORF">HPT30_29210</name>
</gene>
<dbReference type="AlphaFoldDB" id="A0A850F352"/>
<dbReference type="EMBL" id="JABWCS010000221">
    <property type="protein sequence ID" value="NUU64441.1"/>
    <property type="molecule type" value="Genomic_DNA"/>
</dbReference>
<name>A0A850F352_9BACL</name>